<feature type="chain" id="PRO_5015477213" evidence="2">
    <location>
        <begin position="24"/>
        <end position="144"/>
    </location>
</feature>
<keyword evidence="2" id="KW-0732">Signal</keyword>
<dbReference type="EMBL" id="QFBC01000036">
    <property type="protein sequence ID" value="PWE52110.1"/>
    <property type="molecule type" value="Genomic_DNA"/>
</dbReference>
<keyword evidence="4" id="KW-1185">Reference proteome</keyword>
<gene>
    <name evidence="3" type="ORF">DEM27_32750</name>
</gene>
<evidence type="ECO:0000256" key="1">
    <source>
        <dbReference type="SAM" id="MobiDB-lite"/>
    </source>
</evidence>
<name>A0A2U2DFP3_9HYPH</name>
<evidence type="ECO:0000256" key="2">
    <source>
        <dbReference type="SAM" id="SignalP"/>
    </source>
</evidence>
<feature type="region of interest" description="Disordered" evidence="1">
    <location>
        <begin position="84"/>
        <end position="144"/>
    </location>
</feature>
<dbReference type="Proteomes" id="UP000245252">
    <property type="component" value="Unassembled WGS sequence"/>
</dbReference>
<feature type="signal peptide" evidence="2">
    <location>
        <begin position="1"/>
        <end position="23"/>
    </location>
</feature>
<dbReference type="AlphaFoldDB" id="A0A2U2DFP3"/>
<dbReference type="OrthoDB" id="8256365at2"/>
<proteinExistence type="predicted"/>
<organism evidence="3 4">
    <name type="scientific">Metarhizobium album</name>
    <dbReference type="NCBI Taxonomy" id="2182425"/>
    <lineage>
        <taxon>Bacteria</taxon>
        <taxon>Pseudomonadati</taxon>
        <taxon>Pseudomonadota</taxon>
        <taxon>Alphaproteobacteria</taxon>
        <taxon>Hyphomicrobiales</taxon>
        <taxon>Rhizobiaceae</taxon>
        <taxon>Metarhizobium</taxon>
    </lineage>
</organism>
<reference evidence="3 4" key="1">
    <citation type="submission" date="2018-05" db="EMBL/GenBank/DDBJ databases">
        <title>The draft genome of strain NS-104.</title>
        <authorList>
            <person name="Hang P."/>
            <person name="Jiang J."/>
        </authorList>
    </citation>
    <scope>NUCLEOTIDE SEQUENCE [LARGE SCALE GENOMIC DNA]</scope>
    <source>
        <strain evidence="3 4">NS-104</strain>
    </source>
</reference>
<sequence>MRIVFLSTAVSLLLGLGPSPLLAQSAGTVGSGGTAAADGTTATTLGTGGAATDADGSYTGSIASGGSAATEDGKAKSQTKIIENPNMLQGNSKAMAHDSGTFSKSMTKTRVKGGDLSSRTKTMSHVPGEKPVKDTTTVETQLPQ</sequence>
<protein>
    <submittedName>
        <fullName evidence="3">Uncharacterized protein</fullName>
    </submittedName>
</protein>
<evidence type="ECO:0000313" key="3">
    <source>
        <dbReference type="EMBL" id="PWE52110.1"/>
    </source>
</evidence>
<dbReference type="RefSeq" id="WP_109462416.1">
    <property type="nucleotide sequence ID" value="NZ_QFBC01000036.1"/>
</dbReference>
<evidence type="ECO:0000313" key="4">
    <source>
        <dbReference type="Proteomes" id="UP000245252"/>
    </source>
</evidence>
<accession>A0A2U2DFP3</accession>
<feature type="compositionally biased region" description="Polar residues" evidence="1">
    <location>
        <begin position="134"/>
        <end position="144"/>
    </location>
</feature>
<comment type="caution">
    <text evidence="3">The sequence shown here is derived from an EMBL/GenBank/DDBJ whole genome shotgun (WGS) entry which is preliminary data.</text>
</comment>